<proteinExistence type="predicted"/>
<feature type="transmembrane region" description="Helical" evidence="1">
    <location>
        <begin position="233"/>
        <end position="251"/>
    </location>
</feature>
<feature type="transmembrane region" description="Helical" evidence="1">
    <location>
        <begin position="20"/>
        <end position="38"/>
    </location>
</feature>
<evidence type="ECO:0000259" key="2">
    <source>
        <dbReference type="Pfam" id="PF09822"/>
    </source>
</evidence>
<feature type="transmembrane region" description="Helical" evidence="1">
    <location>
        <begin position="119"/>
        <end position="139"/>
    </location>
</feature>
<dbReference type="PANTHER" id="PTHR43471">
    <property type="entry name" value="ABC TRANSPORTER PERMEASE"/>
    <property type="match status" value="1"/>
</dbReference>
<feature type="transmembrane region" description="Helical" evidence="1">
    <location>
        <begin position="748"/>
        <end position="766"/>
    </location>
</feature>
<evidence type="ECO:0000313" key="4">
    <source>
        <dbReference type="Proteomes" id="UP000293874"/>
    </source>
</evidence>
<feature type="transmembrane region" description="Helical" evidence="1">
    <location>
        <begin position="68"/>
        <end position="92"/>
    </location>
</feature>
<sequence>MRIIFKIARAELRNMFYSPVAWFVIFVFYAFAAAVYFLPQAGVMRMQDVFQSNKPDWIGFEKGLGNVLIIPMLMTVLSFLYLFIPLLTMGVVNREFNSGTIRLLYSSPVRTREIILGKYLGMVCFNVIFLLGFVLILATASVNIQHADTSWFLSVLMGLFLLVNTYTAIGLFISCLTQYQLVAAVLTFGAFFLLSATSGMGQQYDLVRDVTRAVSLSGKVQFMLMGLITSRDVIYFILIIFLFLMFAMIRIKSTQESKKWTVTFSRYALCLLLVLALGYLSSRPGYISYLDVTRNKINTLHPAVQDVLKKMDGSPVTVTLYTNLFYPKASAGLPQERNRYIWDFWERYIRFYPNLSFKYEYYYSMKEGDSSFYQRYPGKSIEEIAAIEAEILGIRKSLFKKAAEMENYADLKKEDFRMLMELEYKGKKAFLSVYNDKDVWPMQDDVAGTIMRLVRSKEVTVNFLTGHFERDPMRFTPRDYGNNTTHVYIRAALVNKGVDVDTVSVSDKPVPGNTDLLVIADPRSEYNEAELNHINRYIEEGGNALIFTEPSKLFILDPVLKKIGVQVEPGTLVHPNAHEMPHILVSKFTKPGNYMAKEKAMEYFQRYGERGGQITSEGTGNIIASPIDGFKVEAVITEPGHPNTWLEKGILVVDSAAPKFNPAEGDVKRDEYIIAVKMSRMINNKEQRIVVAADADFMSSKRISHGNIGHTFYSWGLNNMYPVYANYPIPEDRFLTISEKTAKRQIQLYVYGIPAFILLAATILLVRRKRK</sequence>
<dbReference type="Pfam" id="PF09822">
    <property type="entry name" value="ABC_transp_aux"/>
    <property type="match status" value="1"/>
</dbReference>
<reference evidence="3 4" key="1">
    <citation type="submission" date="2019-02" db="EMBL/GenBank/DDBJ databases">
        <title>Genomic Encyclopedia of Type Strains, Phase IV (KMG-IV): sequencing the most valuable type-strain genomes for metagenomic binning, comparative biology and taxonomic classification.</title>
        <authorList>
            <person name="Goeker M."/>
        </authorList>
    </citation>
    <scope>NUCLEOTIDE SEQUENCE [LARGE SCALE GENOMIC DNA]</scope>
    <source>
        <strain evidence="3 4">DSM 18116</strain>
    </source>
</reference>
<keyword evidence="4" id="KW-1185">Reference proteome</keyword>
<feature type="transmembrane region" description="Helical" evidence="1">
    <location>
        <begin position="263"/>
        <end position="280"/>
    </location>
</feature>
<accession>A0A4Q7MZ21</accession>
<keyword evidence="1" id="KW-1133">Transmembrane helix</keyword>
<gene>
    <name evidence="3" type="ORF">EV199_0348</name>
</gene>
<keyword evidence="1" id="KW-0812">Transmembrane</keyword>
<dbReference type="AlphaFoldDB" id="A0A4Q7MZ21"/>
<dbReference type="GO" id="GO:0140359">
    <property type="term" value="F:ABC-type transporter activity"/>
    <property type="evidence" value="ECO:0007669"/>
    <property type="project" value="InterPro"/>
</dbReference>
<evidence type="ECO:0000313" key="3">
    <source>
        <dbReference type="EMBL" id="RZS74500.1"/>
    </source>
</evidence>
<feature type="transmembrane region" description="Helical" evidence="1">
    <location>
        <begin position="151"/>
        <end position="174"/>
    </location>
</feature>
<dbReference type="OrthoDB" id="609779at2"/>
<dbReference type="EMBL" id="SGXA01000001">
    <property type="protein sequence ID" value="RZS74500.1"/>
    <property type="molecule type" value="Genomic_DNA"/>
</dbReference>
<feature type="domain" description="ABC-type uncharacterised transport system" evidence="2">
    <location>
        <begin position="460"/>
        <end position="581"/>
    </location>
</feature>
<feature type="transmembrane region" description="Helical" evidence="1">
    <location>
        <begin position="181"/>
        <end position="200"/>
    </location>
</feature>
<evidence type="ECO:0000256" key="1">
    <source>
        <dbReference type="SAM" id="Phobius"/>
    </source>
</evidence>
<comment type="caution">
    <text evidence="3">The sequence shown here is derived from an EMBL/GenBank/DDBJ whole genome shotgun (WGS) entry which is preliminary data.</text>
</comment>
<dbReference type="RefSeq" id="WP_130538962.1">
    <property type="nucleotide sequence ID" value="NZ_CP042431.1"/>
</dbReference>
<keyword evidence="1" id="KW-0472">Membrane</keyword>
<dbReference type="InterPro" id="IPR019196">
    <property type="entry name" value="ABC_transp_unknown"/>
</dbReference>
<dbReference type="GO" id="GO:0005886">
    <property type="term" value="C:plasma membrane"/>
    <property type="evidence" value="ECO:0007669"/>
    <property type="project" value="UniProtKB-SubCell"/>
</dbReference>
<name>A0A4Q7MZ21_9BACT</name>
<dbReference type="Pfam" id="PF12679">
    <property type="entry name" value="ABC2_membrane_2"/>
    <property type="match status" value="1"/>
</dbReference>
<protein>
    <submittedName>
        <fullName evidence="3">ABC-2 type transport system permease protein</fullName>
    </submittedName>
</protein>
<organism evidence="3 4">
    <name type="scientific">Pseudobacter ginsenosidimutans</name>
    <dbReference type="NCBI Taxonomy" id="661488"/>
    <lineage>
        <taxon>Bacteria</taxon>
        <taxon>Pseudomonadati</taxon>
        <taxon>Bacteroidota</taxon>
        <taxon>Chitinophagia</taxon>
        <taxon>Chitinophagales</taxon>
        <taxon>Chitinophagaceae</taxon>
        <taxon>Pseudobacter</taxon>
    </lineage>
</organism>
<dbReference type="Proteomes" id="UP000293874">
    <property type="component" value="Unassembled WGS sequence"/>
</dbReference>